<sequence>TVDSSRLRLLAGEPCGCLFIKTIGMEERKSLRASRERIERSWDMVNYGFHSKNGLFFQRDDRGGVTVRKVSGKRVVWVINLDSHEWASVMTSVCARGEDAIAFQRALEFHMAKE</sequence>
<protein>
    <submittedName>
        <fullName evidence="1">Uncharacterized protein</fullName>
    </submittedName>
</protein>
<dbReference type="AlphaFoldDB" id="A0A0F9GXZ8"/>
<dbReference type="EMBL" id="LAZR01024724">
    <property type="protein sequence ID" value="KKL74215.1"/>
    <property type="molecule type" value="Genomic_DNA"/>
</dbReference>
<feature type="non-terminal residue" evidence="1">
    <location>
        <position position="1"/>
    </location>
</feature>
<accession>A0A0F9GXZ8</accession>
<evidence type="ECO:0000313" key="1">
    <source>
        <dbReference type="EMBL" id="KKL74215.1"/>
    </source>
</evidence>
<comment type="caution">
    <text evidence="1">The sequence shown here is derived from an EMBL/GenBank/DDBJ whole genome shotgun (WGS) entry which is preliminary data.</text>
</comment>
<organism evidence="1">
    <name type="scientific">marine sediment metagenome</name>
    <dbReference type="NCBI Taxonomy" id="412755"/>
    <lineage>
        <taxon>unclassified sequences</taxon>
        <taxon>metagenomes</taxon>
        <taxon>ecological metagenomes</taxon>
    </lineage>
</organism>
<proteinExistence type="predicted"/>
<gene>
    <name evidence="1" type="ORF">LCGC14_2067050</name>
</gene>
<name>A0A0F9GXZ8_9ZZZZ</name>
<reference evidence="1" key="1">
    <citation type="journal article" date="2015" name="Nature">
        <title>Complex archaea that bridge the gap between prokaryotes and eukaryotes.</title>
        <authorList>
            <person name="Spang A."/>
            <person name="Saw J.H."/>
            <person name="Jorgensen S.L."/>
            <person name="Zaremba-Niedzwiedzka K."/>
            <person name="Martijn J."/>
            <person name="Lind A.E."/>
            <person name="van Eijk R."/>
            <person name="Schleper C."/>
            <person name="Guy L."/>
            <person name="Ettema T.J."/>
        </authorList>
    </citation>
    <scope>NUCLEOTIDE SEQUENCE</scope>
</reference>